<feature type="non-terminal residue" evidence="2">
    <location>
        <position position="52"/>
    </location>
</feature>
<evidence type="ECO:0000313" key="2">
    <source>
        <dbReference type="EMBL" id="TNC25209.1"/>
    </source>
</evidence>
<comment type="caution">
    <text evidence="2">The sequence shown here is derived from an EMBL/GenBank/DDBJ whole genome shotgun (WGS) entry which is preliminary data.</text>
</comment>
<feature type="domain" description="Creatinase N-terminal" evidence="1">
    <location>
        <begin position="8"/>
        <end position="51"/>
    </location>
</feature>
<evidence type="ECO:0000259" key="1">
    <source>
        <dbReference type="Pfam" id="PF01321"/>
    </source>
</evidence>
<keyword evidence="2" id="KW-0645">Protease</keyword>
<dbReference type="RefSeq" id="WP_194846740.1">
    <property type="nucleotide sequence ID" value="NZ_VDFR01000255.1"/>
</dbReference>
<dbReference type="InterPro" id="IPR029149">
    <property type="entry name" value="Creatin/AminoP/Spt16_N"/>
</dbReference>
<accession>A0A5C4M2F6</accession>
<sequence>MSTDITRRLDAARTAAAEAGIDALLVTPGADLRYLTGFAAMPLERLTCLVLP</sequence>
<dbReference type="EMBL" id="VDFR01000255">
    <property type="protein sequence ID" value="TNC25209.1"/>
    <property type="molecule type" value="Genomic_DNA"/>
</dbReference>
<reference evidence="2 3" key="1">
    <citation type="submission" date="2019-05" db="EMBL/GenBank/DDBJ databases">
        <title>Mumia sp. nov., isolated from the intestinal contents of plateau pika (Ochotona curzoniae) in the Qinghai-Tibet plateau of China.</title>
        <authorList>
            <person name="Tian Z."/>
        </authorList>
    </citation>
    <scope>NUCLEOTIDE SEQUENCE [LARGE SCALE GENOMIC DNA]</scope>
    <source>
        <strain evidence="3">527</strain>
    </source>
</reference>
<protein>
    <submittedName>
        <fullName evidence="2">Aminopeptidase P family protein</fullName>
    </submittedName>
</protein>
<dbReference type="InterPro" id="IPR000587">
    <property type="entry name" value="Creatinase_N"/>
</dbReference>
<dbReference type="Gene3D" id="3.40.350.10">
    <property type="entry name" value="Creatinase/prolidase N-terminal domain"/>
    <property type="match status" value="1"/>
</dbReference>
<gene>
    <name evidence="2" type="ORF">FHE65_34945</name>
</gene>
<organism evidence="2 3">
    <name type="scientific">Mumia zhuanghuii</name>
    <dbReference type="NCBI Taxonomy" id="2585211"/>
    <lineage>
        <taxon>Bacteria</taxon>
        <taxon>Bacillati</taxon>
        <taxon>Actinomycetota</taxon>
        <taxon>Actinomycetes</taxon>
        <taxon>Propionibacteriales</taxon>
        <taxon>Nocardioidaceae</taxon>
        <taxon>Mumia</taxon>
    </lineage>
</organism>
<name>A0A5C4M2F6_9ACTN</name>
<keyword evidence="2" id="KW-0378">Hydrolase</keyword>
<dbReference type="GO" id="GO:0004177">
    <property type="term" value="F:aminopeptidase activity"/>
    <property type="evidence" value="ECO:0007669"/>
    <property type="project" value="UniProtKB-KW"/>
</dbReference>
<dbReference type="SUPFAM" id="SSF53092">
    <property type="entry name" value="Creatinase/prolidase N-terminal domain"/>
    <property type="match status" value="1"/>
</dbReference>
<dbReference type="AlphaFoldDB" id="A0A5C4M2F6"/>
<keyword evidence="2" id="KW-0031">Aminopeptidase</keyword>
<evidence type="ECO:0000313" key="3">
    <source>
        <dbReference type="Proteomes" id="UP000306740"/>
    </source>
</evidence>
<dbReference type="Pfam" id="PF01321">
    <property type="entry name" value="Creatinase_N"/>
    <property type="match status" value="1"/>
</dbReference>
<proteinExistence type="predicted"/>
<dbReference type="Proteomes" id="UP000306740">
    <property type="component" value="Unassembled WGS sequence"/>
</dbReference>